<evidence type="ECO:0000256" key="1">
    <source>
        <dbReference type="SAM" id="Phobius"/>
    </source>
</evidence>
<evidence type="ECO:0000313" key="2">
    <source>
        <dbReference type="EMBL" id="CAL4126346.1"/>
    </source>
</evidence>
<organism evidence="2 3">
    <name type="scientific">Meganyctiphanes norvegica</name>
    <name type="common">Northern krill</name>
    <name type="synonym">Thysanopoda norvegica</name>
    <dbReference type="NCBI Taxonomy" id="48144"/>
    <lineage>
        <taxon>Eukaryota</taxon>
        <taxon>Metazoa</taxon>
        <taxon>Ecdysozoa</taxon>
        <taxon>Arthropoda</taxon>
        <taxon>Crustacea</taxon>
        <taxon>Multicrustacea</taxon>
        <taxon>Malacostraca</taxon>
        <taxon>Eumalacostraca</taxon>
        <taxon>Eucarida</taxon>
        <taxon>Euphausiacea</taxon>
        <taxon>Euphausiidae</taxon>
        <taxon>Meganyctiphanes</taxon>
    </lineage>
</organism>
<reference evidence="2 3" key="1">
    <citation type="submission" date="2024-05" db="EMBL/GenBank/DDBJ databases">
        <authorList>
            <person name="Wallberg A."/>
        </authorList>
    </citation>
    <scope>NUCLEOTIDE SEQUENCE [LARGE SCALE GENOMIC DNA]</scope>
</reference>
<feature type="transmembrane region" description="Helical" evidence="1">
    <location>
        <begin position="22"/>
        <end position="45"/>
    </location>
</feature>
<evidence type="ECO:0000313" key="3">
    <source>
        <dbReference type="Proteomes" id="UP001497623"/>
    </source>
</evidence>
<proteinExistence type="predicted"/>
<feature type="transmembrane region" description="Helical" evidence="1">
    <location>
        <begin position="134"/>
        <end position="156"/>
    </location>
</feature>
<feature type="transmembrane region" description="Helical" evidence="1">
    <location>
        <begin position="103"/>
        <end position="122"/>
    </location>
</feature>
<name>A0AAV2RMH0_MEGNR</name>
<accession>A0AAV2RMH0</accession>
<sequence length="193" mass="21838">MVCASYATVVIYTSGPLTWALVLPPVTVTALFIIEYVVICIYNFLLNFTETCTLDNVTLRKSSFSAWIQKSFSKDCITLLPKKIGKCAIFILSLTFEAHSVQCLITSYSYLLFAVAINTVWISDPKEYSGTTYAMIQTTLIALQYLAFASLLLNIFIVQWEGKNKARCIAYSVIFLILIVGIYFWVKNDFESY</sequence>
<keyword evidence="1" id="KW-0812">Transmembrane</keyword>
<gene>
    <name evidence="2" type="ORF">MNOR_LOCUS25528</name>
</gene>
<keyword evidence="3" id="KW-1185">Reference proteome</keyword>
<feature type="non-terminal residue" evidence="2">
    <location>
        <position position="193"/>
    </location>
</feature>
<keyword evidence="1" id="KW-1133">Transmembrane helix</keyword>
<dbReference type="Proteomes" id="UP001497623">
    <property type="component" value="Unassembled WGS sequence"/>
</dbReference>
<dbReference type="EMBL" id="CAXKWB010024476">
    <property type="protein sequence ID" value="CAL4126346.1"/>
    <property type="molecule type" value="Genomic_DNA"/>
</dbReference>
<feature type="transmembrane region" description="Helical" evidence="1">
    <location>
        <begin position="168"/>
        <end position="186"/>
    </location>
</feature>
<protein>
    <submittedName>
        <fullName evidence="2">Uncharacterized protein</fullName>
    </submittedName>
</protein>
<dbReference type="AlphaFoldDB" id="A0AAV2RMH0"/>
<keyword evidence="1" id="KW-0472">Membrane</keyword>
<comment type="caution">
    <text evidence="2">The sequence shown here is derived from an EMBL/GenBank/DDBJ whole genome shotgun (WGS) entry which is preliminary data.</text>
</comment>